<evidence type="ECO:0000313" key="3">
    <source>
        <dbReference type="Proteomes" id="UP001600888"/>
    </source>
</evidence>
<organism evidence="2 3">
    <name type="scientific">Diaporthe vaccinii</name>
    <dbReference type="NCBI Taxonomy" id="105482"/>
    <lineage>
        <taxon>Eukaryota</taxon>
        <taxon>Fungi</taxon>
        <taxon>Dikarya</taxon>
        <taxon>Ascomycota</taxon>
        <taxon>Pezizomycotina</taxon>
        <taxon>Sordariomycetes</taxon>
        <taxon>Sordariomycetidae</taxon>
        <taxon>Diaporthales</taxon>
        <taxon>Diaporthaceae</taxon>
        <taxon>Diaporthe</taxon>
        <taxon>Diaporthe eres species complex</taxon>
    </lineage>
</organism>
<accession>A0ABR4E344</accession>
<sequence length="80" mass="9225">MDRHRRTDTDRQTADRPQAFRTVNSLGVDSININYCLSYFIQHPPSLVQPVNYPPFHSLTRSLTTHPIKPTKQPDRSPVP</sequence>
<dbReference type="EMBL" id="JBAWTH010000107">
    <property type="protein sequence ID" value="KAL2276840.1"/>
    <property type="molecule type" value="Genomic_DNA"/>
</dbReference>
<feature type="region of interest" description="Disordered" evidence="1">
    <location>
        <begin position="58"/>
        <end position="80"/>
    </location>
</feature>
<dbReference type="Proteomes" id="UP001600888">
    <property type="component" value="Unassembled WGS sequence"/>
</dbReference>
<keyword evidence="3" id="KW-1185">Reference proteome</keyword>
<evidence type="ECO:0000256" key="1">
    <source>
        <dbReference type="SAM" id="MobiDB-lite"/>
    </source>
</evidence>
<protein>
    <submittedName>
        <fullName evidence="2">Uncharacterized protein</fullName>
    </submittedName>
</protein>
<comment type="caution">
    <text evidence="2">The sequence shown here is derived from an EMBL/GenBank/DDBJ whole genome shotgun (WGS) entry which is preliminary data.</text>
</comment>
<gene>
    <name evidence="2" type="ORF">FJTKL_00409</name>
</gene>
<proteinExistence type="predicted"/>
<name>A0ABR4E344_9PEZI</name>
<evidence type="ECO:0000313" key="2">
    <source>
        <dbReference type="EMBL" id="KAL2276840.1"/>
    </source>
</evidence>
<reference evidence="2 3" key="1">
    <citation type="submission" date="2024-03" db="EMBL/GenBank/DDBJ databases">
        <title>A high-quality draft genome sequence of Diaporthe vaccinii, a causative agent of upright dieback and viscid rot disease in cranberry plants.</title>
        <authorList>
            <person name="Sarrasin M."/>
            <person name="Lang B.F."/>
            <person name="Burger G."/>
        </authorList>
    </citation>
    <scope>NUCLEOTIDE SEQUENCE [LARGE SCALE GENOMIC DNA]</scope>
    <source>
        <strain evidence="2 3">IS7</strain>
    </source>
</reference>